<feature type="transmembrane region" description="Helical" evidence="1">
    <location>
        <begin position="226"/>
        <end position="251"/>
    </location>
</feature>
<dbReference type="EMBL" id="LNIX01000027">
    <property type="protein sequence ID" value="OXA42044.1"/>
    <property type="molecule type" value="Genomic_DNA"/>
</dbReference>
<feature type="transmembrane region" description="Helical" evidence="1">
    <location>
        <begin position="49"/>
        <end position="70"/>
    </location>
</feature>
<comment type="caution">
    <text evidence="2">The sequence shown here is derived from an EMBL/GenBank/DDBJ whole genome shotgun (WGS) entry which is preliminary data.</text>
</comment>
<feature type="transmembrane region" description="Helical" evidence="1">
    <location>
        <begin position="327"/>
        <end position="347"/>
    </location>
</feature>
<keyword evidence="1" id="KW-0812">Transmembrane</keyword>
<organism evidence="2 3">
    <name type="scientific">Folsomia candida</name>
    <name type="common">Springtail</name>
    <dbReference type="NCBI Taxonomy" id="158441"/>
    <lineage>
        <taxon>Eukaryota</taxon>
        <taxon>Metazoa</taxon>
        <taxon>Ecdysozoa</taxon>
        <taxon>Arthropoda</taxon>
        <taxon>Hexapoda</taxon>
        <taxon>Collembola</taxon>
        <taxon>Entomobryomorpha</taxon>
        <taxon>Isotomoidea</taxon>
        <taxon>Isotomidae</taxon>
        <taxon>Proisotominae</taxon>
        <taxon>Folsomia</taxon>
    </lineage>
</organism>
<sequence length="403" mass="45347">MTGFYKVIPQAKLCFWIDSLYGCNAVKWKKVKKSGRFVATNNLKNPSRILLIFAIIFYFILMSIHLGIILRDGTPDPIFGTNIPALQLWILVYSGISFGALSFSRDAEIAAWFNTLMKFEEKHFAENYAEQLALQNFGKLEMAMAYWIKEFNAMFHGNFQKIIIFGAIGVPVLNPILLSLHIYRAPCTRPLLVSFLKQCHNGTKGMFGFDIPSNTILHIVWHILDIWAVGLGFALTPCNGVFTIFVGAMCLREYQSRCKESLSHIGTKSVQLCQEQLLLYKTTFLLSAQHNALLTGILANLMVPLCSLAIFSLYSCIALHDLMPLPLTLFSVTLVLELTLMVHGGMYTSYGKLYDESAALLKFFKNVDEIGKNKVLRRMLISLQSTKIKFGGGRNFMEASTSL</sequence>
<dbReference type="AlphaFoldDB" id="A0A226DB24"/>
<feature type="transmembrane region" description="Helical" evidence="1">
    <location>
        <begin position="162"/>
        <end position="183"/>
    </location>
</feature>
<keyword evidence="3" id="KW-1185">Reference proteome</keyword>
<proteinExistence type="predicted"/>
<evidence type="ECO:0000256" key="1">
    <source>
        <dbReference type="SAM" id="Phobius"/>
    </source>
</evidence>
<accession>A0A226DB24</accession>
<feature type="transmembrane region" description="Helical" evidence="1">
    <location>
        <begin position="292"/>
        <end position="315"/>
    </location>
</feature>
<evidence type="ECO:0000313" key="3">
    <source>
        <dbReference type="Proteomes" id="UP000198287"/>
    </source>
</evidence>
<name>A0A226DB24_FOLCA</name>
<evidence type="ECO:0000313" key="2">
    <source>
        <dbReference type="EMBL" id="OXA42044.1"/>
    </source>
</evidence>
<keyword evidence="1" id="KW-1133">Transmembrane helix</keyword>
<gene>
    <name evidence="2" type="ORF">Fcan01_23060</name>
</gene>
<reference evidence="2 3" key="1">
    <citation type="submission" date="2015-12" db="EMBL/GenBank/DDBJ databases">
        <title>The genome of Folsomia candida.</title>
        <authorList>
            <person name="Faddeeva A."/>
            <person name="Derks M.F."/>
            <person name="Anvar Y."/>
            <person name="Smit S."/>
            <person name="Van Straalen N."/>
            <person name="Roelofs D."/>
        </authorList>
    </citation>
    <scope>NUCLEOTIDE SEQUENCE [LARGE SCALE GENOMIC DNA]</scope>
    <source>
        <strain evidence="2 3">VU population</strain>
        <tissue evidence="2">Whole body</tissue>
    </source>
</reference>
<keyword evidence="1" id="KW-0472">Membrane</keyword>
<dbReference type="Proteomes" id="UP000198287">
    <property type="component" value="Unassembled WGS sequence"/>
</dbReference>
<protein>
    <recommendedName>
        <fullName evidence="4">Odorant receptor</fullName>
    </recommendedName>
</protein>
<feature type="transmembrane region" description="Helical" evidence="1">
    <location>
        <begin position="82"/>
        <end position="103"/>
    </location>
</feature>
<evidence type="ECO:0008006" key="4">
    <source>
        <dbReference type="Google" id="ProtNLM"/>
    </source>
</evidence>